<dbReference type="InterPro" id="IPR018376">
    <property type="entry name" value="Enoyl-CoA_hyd/isom_CS"/>
</dbReference>
<dbReference type="SUPFAM" id="SSF52096">
    <property type="entry name" value="ClpP/crotonase"/>
    <property type="match status" value="1"/>
</dbReference>
<dbReference type="PANTHER" id="PTHR11941:SF54">
    <property type="entry name" value="ENOYL-COA HYDRATASE, MITOCHONDRIAL"/>
    <property type="match status" value="1"/>
</dbReference>
<dbReference type="Pfam" id="PF00378">
    <property type="entry name" value="ECH_1"/>
    <property type="match status" value="1"/>
</dbReference>
<evidence type="ECO:0000313" key="3">
    <source>
        <dbReference type="EMBL" id="KRS18644.1"/>
    </source>
</evidence>
<dbReference type="KEGG" id="rid:RIdsm_01470"/>
<evidence type="ECO:0000313" key="5">
    <source>
        <dbReference type="Proteomes" id="UP000051401"/>
    </source>
</evidence>
<dbReference type="Gene3D" id="3.90.226.10">
    <property type="entry name" value="2-enoyl-CoA Hydratase, Chain A, domain 1"/>
    <property type="match status" value="1"/>
</dbReference>
<evidence type="ECO:0000256" key="1">
    <source>
        <dbReference type="ARBA" id="ARBA00005254"/>
    </source>
</evidence>
<dbReference type="Proteomes" id="UP000325785">
    <property type="component" value="Chromosome"/>
</dbReference>
<dbReference type="CDD" id="cd06558">
    <property type="entry name" value="crotonase-like"/>
    <property type="match status" value="1"/>
</dbReference>
<accession>A0A0T5PCB9</accession>
<keyword evidence="5" id="KW-1185">Reference proteome</keyword>
<dbReference type="Proteomes" id="UP000051401">
    <property type="component" value="Unassembled WGS sequence"/>
</dbReference>
<comment type="similarity">
    <text evidence="1 2">Belongs to the enoyl-CoA hydratase/isomerase family.</text>
</comment>
<dbReference type="AlphaFoldDB" id="A0A0T5PCB9"/>
<proteinExistence type="inferred from homology"/>
<name>A0A0T5PCB9_9RHOB</name>
<reference evidence="4 6" key="2">
    <citation type="submission" date="2018-08" db="EMBL/GenBank/DDBJ databases">
        <title>Genetic Globetrotter - A new plasmid hitch-hiking vast phylogenetic and geographic distances.</title>
        <authorList>
            <person name="Vollmers J."/>
            <person name="Petersen J."/>
        </authorList>
    </citation>
    <scope>NUCLEOTIDE SEQUENCE [LARGE SCALE GENOMIC DNA]</scope>
    <source>
        <strain evidence="4 6">DSM 26383</strain>
    </source>
</reference>
<evidence type="ECO:0000256" key="2">
    <source>
        <dbReference type="RuleBase" id="RU003707"/>
    </source>
</evidence>
<dbReference type="EC" id="4.2.1.17" evidence="4"/>
<dbReference type="InterPro" id="IPR001753">
    <property type="entry name" value="Enoyl-CoA_hydra/iso"/>
</dbReference>
<dbReference type="PATRIC" id="fig|540747.5.peg.3909"/>
<sequence length="260" mass="27008">MPTTDKPVIHTARKAAVTTITISRPEARNALNVAVLTGMAEAMEAAEADGETQIIILTGGADTFSAGADIDMLSGQTAASYVTSPNRFGFERIRDSRLPVIAAVSGFCLGGGCEIALAADIVIASDTAVFGQPEINLGIIPGAGGTQLWGERAGRGMQAEAAMRGGFVDAYAARRAGLVDRVVPKEALLGATATEAEHLARKAPLALRAVKSAMRARWRMSAVAALDHEVALMANLLASSDASEGITAFLEKRQPDFTGN</sequence>
<dbReference type="STRING" id="540747.SAMN04488031_10476"/>
<organism evidence="3 5">
    <name type="scientific">Roseovarius indicus</name>
    <dbReference type="NCBI Taxonomy" id="540747"/>
    <lineage>
        <taxon>Bacteria</taxon>
        <taxon>Pseudomonadati</taxon>
        <taxon>Pseudomonadota</taxon>
        <taxon>Alphaproteobacteria</taxon>
        <taxon>Rhodobacterales</taxon>
        <taxon>Roseobacteraceae</taxon>
        <taxon>Roseovarius</taxon>
    </lineage>
</organism>
<evidence type="ECO:0000313" key="4">
    <source>
        <dbReference type="EMBL" id="QEW25683.1"/>
    </source>
</evidence>
<dbReference type="EMBL" id="LAXI01000003">
    <property type="protein sequence ID" value="KRS18644.1"/>
    <property type="molecule type" value="Genomic_DNA"/>
</dbReference>
<dbReference type="GO" id="GO:0006635">
    <property type="term" value="P:fatty acid beta-oxidation"/>
    <property type="evidence" value="ECO:0007669"/>
    <property type="project" value="TreeGrafter"/>
</dbReference>
<evidence type="ECO:0000313" key="6">
    <source>
        <dbReference type="Proteomes" id="UP000325785"/>
    </source>
</evidence>
<dbReference type="PROSITE" id="PS00166">
    <property type="entry name" value="ENOYL_COA_HYDRATASE"/>
    <property type="match status" value="1"/>
</dbReference>
<keyword evidence="4" id="KW-0456">Lyase</keyword>
<dbReference type="EMBL" id="CP031598">
    <property type="protein sequence ID" value="QEW25683.1"/>
    <property type="molecule type" value="Genomic_DNA"/>
</dbReference>
<protein>
    <submittedName>
        <fullName evidence="4">2,3-dehydroadipyl-CoA hydratase</fullName>
        <ecNumber evidence="4">4.2.1.17</ecNumber>
    </submittedName>
</protein>
<dbReference type="GO" id="GO:0004300">
    <property type="term" value="F:enoyl-CoA hydratase activity"/>
    <property type="evidence" value="ECO:0007669"/>
    <property type="project" value="UniProtKB-EC"/>
</dbReference>
<dbReference type="PANTHER" id="PTHR11941">
    <property type="entry name" value="ENOYL-COA HYDRATASE-RELATED"/>
    <property type="match status" value="1"/>
</dbReference>
<dbReference type="InterPro" id="IPR029045">
    <property type="entry name" value="ClpP/crotonase-like_dom_sf"/>
</dbReference>
<gene>
    <name evidence="4" type="primary">paaF_2</name>
    <name evidence="4" type="ORF">RIdsm_01470</name>
    <name evidence="3" type="ORF">XM52_07685</name>
</gene>
<reference evidence="3 5" key="1">
    <citation type="submission" date="2015-04" db="EMBL/GenBank/DDBJ databases">
        <title>The draft genome sequence of Roseovarius indicus B108T.</title>
        <authorList>
            <person name="Li G."/>
            <person name="Lai Q."/>
            <person name="Shao Z."/>
            <person name="Yan P."/>
        </authorList>
    </citation>
    <scope>NUCLEOTIDE SEQUENCE [LARGE SCALE GENOMIC DNA]</scope>
    <source>
        <strain evidence="3 5">B108</strain>
    </source>
</reference>